<keyword evidence="3" id="KW-1185">Reference proteome</keyword>
<comment type="caution">
    <text evidence="2">The sequence shown here is derived from an EMBL/GenBank/DDBJ whole genome shotgun (WGS) entry which is preliminary data.</text>
</comment>
<evidence type="ECO:0000313" key="2">
    <source>
        <dbReference type="EMBL" id="RKQ85018.1"/>
    </source>
</evidence>
<keyword evidence="2" id="KW-0808">Transferase</keyword>
<name>A0A660KVD3_9ACTN</name>
<reference evidence="2 3" key="1">
    <citation type="submission" date="2018-10" db="EMBL/GenBank/DDBJ databases">
        <title>Genomic Encyclopedia of Archaeal and Bacterial Type Strains, Phase II (KMG-II): from individual species to whole genera.</title>
        <authorList>
            <person name="Goeker M."/>
        </authorList>
    </citation>
    <scope>NUCLEOTIDE SEQUENCE [LARGE SCALE GENOMIC DNA]</scope>
    <source>
        <strain evidence="2 3">DSM 14954</strain>
    </source>
</reference>
<organism evidence="2 3">
    <name type="scientific">Solirubrobacter pauli</name>
    <dbReference type="NCBI Taxonomy" id="166793"/>
    <lineage>
        <taxon>Bacteria</taxon>
        <taxon>Bacillati</taxon>
        <taxon>Actinomycetota</taxon>
        <taxon>Thermoleophilia</taxon>
        <taxon>Solirubrobacterales</taxon>
        <taxon>Solirubrobacteraceae</taxon>
        <taxon>Solirubrobacter</taxon>
    </lineage>
</organism>
<evidence type="ECO:0000313" key="3">
    <source>
        <dbReference type="Proteomes" id="UP000278962"/>
    </source>
</evidence>
<dbReference type="RefSeq" id="WP_121258609.1">
    <property type="nucleotide sequence ID" value="NZ_RBIL01000003.1"/>
</dbReference>
<sequence>MAPDAAERIAIDSDADVVTARQRARALAVTLDMPSTDQTLLATAISEIARNITTYAVRGEVFIELVRHTDGRRGVKVVARDQGPGIADLERALTDGYTTGGGLGLGLPGARRLVDEFDIQTAPGEGTTVTLVKWTRSV</sequence>
<protein>
    <submittedName>
        <fullName evidence="2">Serine/threonine-protein kinase RsbT</fullName>
    </submittedName>
</protein>
<dbReference type="InterPro" id="IPR036890">
    <property type="entry name" value="HATPase_C_sf"/>
</dbReference>
<evidence type="ECO:0000259" key="1">
    <source>
        <dbReference type="SMART" id="SM00387"/>
    </source>
</evidence>
<keyword evidence="2" id="KW-0418">Kinase</keyword>
<dbReference type="OrthoDB" id="5769716at2"/>
<dbReference type="Gene3D" id="3.30.565.10">
    <property type="entry name" value="Histidine kinase-like ATPase, C-terminal domain"/>
    <property type="match status" value="1"/>
</dbReference>
<dbReference type="EMBL" id="RBIL01000003">
    <property type="protein sequence ID" value="RKQ85018.1"/>
    <property type="molecule type" value="Genomic_DNA"/>
</dbReference>
<dbReference type="SMART" id="SM00387">
    <property type="entry name" value="HATPase_c"/>
    <property type="match status" value="1"/>
</dbReference>
<proteinExistence type="predicted"/>
<dbReference type="InterPro" id="IPR003594">
    <property type="entry name" value="HATPase_dom"/>
</dbReference>
<dbReference type="Pfam" id="PF02518">
    <property type="entry name" value="HATPase_c"/>
    <property type="match status" value="1"/>
</dbReference>
<gene>
    <name evidence="2" type="ORF">C8N24_6652</name>
</gene>
<dbReference type="Proteomes" id="UP000278962">
    <property type="component" value="Unassembled WGS sequence"/>
</dbReference>
<accession>A0A660KVD3</accession>
<dbReference type="GO" id="GO:0016301">
    <property type="term" value="F:kinase activity"/>
    <property type="evidence" value="ECO:0007669"/>
    <property type="project" value="UniProtKB-KW"/>
</dbReference>
<feature type="domain" description="Histidine kinase/HSP90-like ATPase" evidence="1">
    <location>
        <begin position="36"/>
        <end position="137"/>
    </location>
</feature>
<dbReference type="SUPFAM" id="SSF55874">
    <property type="entry name" value="ATPase domain of HSP90 chaperone/DNA topoisomerase II/histidine kinase"/>
    <property type="match status" value="1"/>
</dbReference>
<dbReference type="AlphaFoldDB" id="A0A660KVD3"/>